<dbReference type="Proteomes" id="UP000010367">
    <property type="component" value="Chromosome"/>
</dbReference>
<dbReference type="InterPro" id="IPR001387">
    <property type="entry name" value="Cro/C1-type_HTH"/>
</dbReference>
<keyword evidence="3" id="KW-1185">Reference proteome</keyword>
<name>K9TN58_9CYAN</name>
<organism evidence="2 3">
    <name type="scientific">Oscillatoria acuminata PCC 6304</name>
    <dbReference type="NCBI Taxonomy" id="56110"/>
    <lineage>
        <taxon>Bacteria</taxon>
        <taxon>Bacillati</taxon>
        <taxon>Cyanobacteriota</taxon>
        <taxon>Cyanophyceae</taxon>
        <taxon>Oscillatoriophycideae</taxon>
        <taxon>Oscillatoriales</taxon>
        <taxon>Oscillatoriaceae</taxon>
        <taxon>Oscillatoria</taxon>
    </lineage>
</organism>
<dbReference type="PROSITE" id="PS50943">
    <property type="entry name" value="HTH_CROC1"/>
    <property type="match status" value="1"/>
</dbReference>
<accession>K9TN58</accession>
<dbReference type="InterPro" id="IPR010982">
    <property type="entry name" value="Lambda_DNA-bd_dom_sf"/>
</dbReference>
<sequence length="154" mass="18114">MLTNLVNKTNIAPIEDKVNIEYDVFINRDKTVSQTFGKLIRQARKDKDYTQRELAKLIGVDYTYLSKLENDHAGYPPSEEVIGALALHLDLTQREDDLRRLAGRITPEDARVFEELIKKYQEMPALLRRMRDEPDFAQKLLRENRQIESEENHR</sequence>
<dbReference type="RefSeq" id="WP_015150612.1">
    <property type="nucleotide sequence ID" value="NC_019693.1"/>
</dbReference>
<feature type="domain" description="HTH cro/C1-type" evidence="1">
    <location>
        <begin position="40"/>
        <end position="98"/>
    </location>
</feature>
<dbReference type="SUPFAM" id="SSF47413">
    <property type="entry name" value="lambda repressor-like DNA-binding domains"/>
    <property type="match status" value="1"/>
</dbReference>
<dbReference type="HOGENOM" id="CLU_066192_21_1_3"/>
<dbReference type="Pfam" id="PF01381">
    <property type="entry name" value="HTH_3"/>
    <property type="match status" value="1"/>
</dbReference>
<dbReference type="STRING" id="56110.Oscil6304_4473"/>
<protein>
    <submittedName>
        <fullName evidence="2">Helix-turn-helix protein</fullName>
    </submittedName>
</protein>
<dbReference type="AlphaFoldDB" id="K9TN58"/>
<gene>
    <name evidence="2" type="ORF">Oscil6304_4473</name>
</gene>
<dbReference type="PATRIC" id="fig|56110.3.peg.5435"/>
<dbReference type="EMBL" id="CP003607">
    <property type="protein sequence ID" value="AFY83990.1"/>
    <property type="molecule type" value="Genomic_DNA"/>
</dbReference>
<evidence type="ECO:0000259" key="1">
    <source>
        <dbReference type="PROSITE" id="PS50943"/>
    </source>
</evidence>
<dbReference type="GO" id="GO:0003677">
    <property type="term" value="F:DNA binding"/>
    <property type="evidence" value="ECO:0007669"/>
    <property type="project" value="InterPro"/>
</dbReference>
<proteinExistence type="predicted"/>
<dbReference type="Gene3D" id="1.10.260.40">
    <property type="entry name" value="lambda repressor-like DNA-binding domains"/>
    <property type="match status" value="1"/>
</dbReference>
<evidence type="ECO:0000313" key="3">
    <source>
        <dbReference type="Proteomes" id="UP000010367"/>
    </source>
</evidence>
<dbReference type="InParanoid" id="K9TN58"/>
<dbReference type="SMART" id="SM00530">
    <property type="entry name" value="HTH_XRE"/>
    <property type="match status" value="1"/>
</dbReference>
<dbReference type="eggNOG" id="COG1396">
    <property type="taxonomic scope" value="Bacteria"/>
</dbReference>
<reference evidence="2 3" key="1">
    <citation type="submission" date="2012-06" db="EMBL/GenBank/DDBJ databases">
        <title>Finished chromosome of genome of Oscillatoria acuminata PCC 6304.</title>
        <authorList>
            <consortium name="US DOE Joint Genome Institute"/>
            <person name="Gugger M."/>
            <person name="Coursin T."/>
            <person name="Rippka R."/>
            <person name="Tandeau De Marsac N."/>
            <person name="Huntemann M."/>
            <person name="Wei C.-L."/>
            <person name="Han J."/>
            <person name="Detter J.C."/>
            <person name="Han C."/>
            <person name="Tapia R."/>
            <person name="Davenport K."/>
            <person name="Daligault H."/>
            <person name="Erkkila T."/>
            <person name="Gu W."/>
            <person name="Munk A.C.C."/>
            <person name="Teshima H."/>
            <person name="Xu Y."/>
            <person name="Chain P."/>
            <person name="Chen A."/>
            <person name="Krypides N."/>
            <person name="Mavromatis K."/>
            <person name="Markowitz V."/>
            <person name="Szeto E."/>
            <person name="Ivanova N."/>
            <person name="Mikhailova N."/>
            <person name="Ovchinnikova G."/>
            <person name="Pagani I."/>
            <person name="Pati A."/>
            <person name="Goodwin L."/>
            <person name="Peters L."/>
            <person name="Pitluck S."/>
            <person name="Woyke T."/>
            <person name="Kerfeld C."/>
        </authorList>
    </citation>
    <scope>NUCLEOTIDE SEQUENCE [LARGE SCALE GENOMIC DNA]</scope>
    <source>
        <strain evidence="2 3">PCC 6304</strain>
    </source>
</reference>
<dbReference type="KEGG" id="oac:Oscil6304_4473"/>
<dbReference type="CDD" id="cd00093">
    <property type="entry name" value="HTH_XRE"/>
    <property type="match status" value="1"/>
</dbReference>
<evidence type="ECO:0000313" key="2">
    <source>
        <dbReference type="EMBL" id="AFY83990.1"/>
    </source>
</evidence>